<evidence type="ECO:0000256" key="3">
    <source>
        <dbReference type="ARBA" id="ARBA00022801"/>
    </source>
</evidence>
<evidence type="ECO:0000256" key="1">
    <source>
        <dbReference type="ARBA" id="ARBA00001964"/>
    </source>
</evidence>
<dbReference type="Proteomes" id="UP000694563">
    <property type="component" value="Chromosome 1"/>
</dbReference>
<comment type="cofactor">
    <cofactor evidence="1">
        <name>thiamine diphosphate</name>
        <dbReference type="ChEBI" id="CHEBI:58937"/>
    </cofactor>
</comment>
<evidence type="ECO:0000256" key="4">
    <source>
        <dbReference type="SAM" id="MobiDB-lite"/>
    </source>
</evidence>
<reference evidence="5" key="3">
    <citation type="submission" date="2025-09" db="UniProtKB">
        <authorList>
            <consortium name="Ensembl"/>
        </authorList>
    </citation>
    <scope>IDENTIFICATION</scope>
</reference>
<evidence type="ECO:0000256" key="2">
    <source>
        <dbReference type="ARBA" id="ARBA00008532"/>
    </source>
</evidence>
<feature type="region of interest" description="Disordered" evidence="4">
    <location>
        <begin position="103"/>
        <end position="146"/>
    </location>
</feature>
<dbReference type="Gene3D" id="3.75.10.10">
    <property type="entry name" value="L-arginine/glycine Amidinotransferase, Chain A"/>
    <property type="match status" value="1"/>
</dbReference>
<dbReference type="PANTHER" id="PTHR12737:SF16">
    <property type="entry name" value="N(G),N(G)-DIMETHYLARGININE DIMETHYLAMINOHYDROLASE 2"/>
    <property type="match status" value="1"/>
</dbReference>
<dbReference type="Ensembl" id="ENSCUST00005004821.1">
    <property type="protein sequence ID" value="ENSCUSP00005004620.1"/>
    <property type="gene ID" value="ENSCUSG00005002999.1"/>
</dbReference>
<dbReference type="GO" id="GO:0016787">
    <property type="term" value="F:hydrolase activity"/>
    <property type="evidence" value="ECO:0007669"/>
    <property type="project" value="UniProtKB-KW"/>
</dbReference>
<keyword evidence="6" id="KW-1185">Reference proteome</keyword>
<proteinExistence type="inferred from homology"/>
<accession>A0A8C3TW95</accession>
<evidence type="ECO:0000313" key="5">
    <source>
        <dbReference type="Ensembl" id="ENSCUSP00005004620.1"/>
    </source>
</evidence>
<reference evidence="5" key="1">
    <citation type="submission" date="2020-10" db="EMBL/GenBank/DDBJ databases">
        <title>Catharus ustulatus (Swainson's thrush) genome, bCatUst1, primary haplotype v2.</title>
        <authorList>
            <person name="Delmore K."/>
            <person name="Vafadar M."/>
            <person name="Formenti G."/>
            <person name="Chow W."/>
            <person name="Pelan S."/>
            <person name="Howe K."/>
            <person name="Rhie A."/>
            <person name="Mountcastle J."/>
            <person name="Haase B."/>
            <person name="Fedrigo O."/>
            <person name="Jarvis E.D."/>
        </authorList>
    </citation>
    <scope>NUCLEOTIDE SEQUENCE [LARGE SCALE GENOMIC DNA]</scope>
</reference>
<dbReference type="InterPro" id="IPR049557">
    <property type="entry name" value="Transketolase_CS"/>
</dbReference>
<sequence>MSPPPLQLRALSVTDEKAALDQGDVLFTGQEFFVGISPWTNPRGAEAVAEAFRDFRVSTVPVGGGGHLTGFLSMADPQTIAHGCSHSTQRALRVGRGLAGEEIPIWGGGSQNLGRGQPSKNPPETPKVPLRLPKGPQKLSETPSRP</sequence>
<evidence type="ECO:0000313" key="6">
    <source>
        <dbReference type="Proteomes" id="UP000694563"/>
    </source>
</evidence>
<organism evidence="5 6">
    <name type="scientific">Catharus ustulatus</name>
    <name type="common">Russet-backed thrush</name>
    <name type="synonym">Hylocichla ustulatus</name>
    <dbReference type="NCBI Taxonomy" id="91951"/>
    <lineage>
        <taxon>Eukaryota</taxon>
        <taxon>Metazoa</taxon>
        <taxon>Chordata</taxon>
        <taxon>Craniata</taxon>
        <taxon>Vertebrata</taxon>
        <taxon>Euteleostomi</taxon>
        <taxon>Archelosauria</taxon>
        <taxon>Archosauria</taxon>
        <taxon>Dinosauria</taxon>
        <taxon>Saurischia</taxon>
        <taxon>Theropoda</taxon>
        <taxon>Coelurosauria</taxon>
        <taxon>Aves</taxon>
        <taxon>Neognathae</taxon>
        <taxon>Neoaves</taxon>
        <taxon>Telluraves</taxon>
        <taxon>Australaves</taxon>
        <taxon>Passeriformes</taxon>
        <taxon>Turdidae</taxon>
        <taxon>Catharus</taxon>
    </lineage>
</organism>
<dbReference type="SUPFAM" id="SSF55909">
    <property type="entry name" value="Pentein"/>
    <property type="match status" value="1"/>
</dbReference>
<name>A0A8C3TW95_CATUS</name>
<comment type="similarity">
    <text evidence="2">Belongs to the DDAH family.</text>
</comment>
<dbReference type="InterPro" id="IPR033199">
    <property type="entry name" value="DDAH-like"/>
</dbReference>
<dbReference type="AlphaFoldDB" id="A0A8C3TW95"/>
<reference evidence="5" key="2">
    <citation type="submission" date="2025-08" db="UniProtKB">
        <authorList>
            <consortium name="Ensembl"/>
        </authorList>
    </citation>
    <scope>IDENTIFICATION</scope>
</reference>
<keyword evidence="3" id="KW-0378">Hydrolase</keyword>
<protein>
    <submittedName>
        <fullName evidence="5">Uncharacterized protein</fullName>
    </submittedName>
</protein>
<dbReference type="PROSITE" id="PS00801">
    <property type="entry name" value="TRANSKETOLASE_1"/>
    <property type="match status" value="1"/>
</dbReference>
<dbReference type="PANTHER" id="PTHR12737">
    <property type="entry name" value="DIMETHYLARGININE DIMETHYLAMINOHYDROLASE"/>
    <property type="match status" value="1"/>
</dbReference>